<evidence type="ECO:0000256" key="7">
    <source>
        <dbReference type="RuleBase" id="RU369009"/>
    </source>
</evidence>
<feature type="domain" description="HECT" evidence="9">
    <location>
        <begin position="1914"/>
        <end position="2368"/>
    </location>
</feature>
<evidence type="ECO:0000256" key="3">
    <source>
        <dbReference type="ARBA" id="ARBA00022679"/>
    </source>
</evidence>
<dbReference type="SUPFAM" id="SSF56204">
    <property type="entry name" value="Hect, E3 ligase catalytic domain"/>
    <property type="match status" value="1"/>
</dbReference>
<evidence type="ECO:0000256" key="1">
    <source>
        <dbReference type="ARBA" id="ARBA00000885"/>
    </source>
</evidence>
<dbReference type="GO" id="GO:0061630">
    <property type="term" value="F:ubiquitin protein ligase activity"/>
    <property type="evidence" value="ECO:0007669"/>
    <property type="project" value="UniProtKB-UniRule"/>
</dbReference>
<dbReference type="InterPro" id="IPR000569">
    <property type="entry name" value="HECT_dom"/>
</dbReference>
<feature type="region of interest" description="Disordered" evidence="8">
    <location>
        <begin position="1471"/>
        <end position="1499"/>
    </location>
</feature>
<dbReference type="Gene3D" id="3.30.2160.10">
    <property type="entry name" value="Hect, E3 ligase catalytic domain"/>
    <property type="match status" value="1"/>
</dbReference>
<dbReference type="Gene3D" id="1.25.40.20">
    <property type="entry name" value="Ankyrin repeat-containing domain"/>
    <property type="match status" value="1"/>
</dbReference>
<keyword evidence="4 6" id="KW-0833">Ubl conjugation pathway</keyword>
<feature type="region of interest" description="Disordered" evidence="8">
    <location>
        <begin position="2064"/>
        <end position="2084"/>
    </location>
</feature>
<dbReference type="PANTHER" id="PTHR45670:SF1">
    <property type="entry name" value="E3 UBIQUITIN-PROTEIN LIGASE HECTD1"/>
    <property type="match status" value="1"/>
</dbReference>
<dbReference type="PROSITE" id="PS50297">
    <property type="entry name" value="ANK_REP_REGION"/>
    <property type="match status" value="2"/>
</dbReference>
<dbReference type="InterPro" id="IPR011989">
    <property type="entry name" value="ARM-like"/>
</dbReference>
<dbReference type="OrthoDB" id="271273at2759"/>
<dbReference type="Gene3D" id="2.60.120.260">
    <property type="entry name" value="Galactose-binding domain-like"/>
    <property type="match status" value="1"/>
</dbReference>
<dbReference type="PROSITE" id="PS50237">
    <property type="entry name" value="HECT"/>
    <property type="match status" value="1"/>
</dbReference>
<evidence type="ECO:0000256" key="8">
    <source>
        <dbReference type="SAM" id="MobiDB-lite"/>
    </source>
</evidence>
<comment type="similarity">
    <text evidence="2 7">Belongs to the UPL family. K-HECT subfamily.</text>
</comment>
<dbReference type="UniPathway" id="UPA00143"/>
<dbReference type="Proteomes" id="UP000186922">
    <property type="component" value="Unassembled WGS sequence"/>
</dbReference>
<dbReference type="Pfam" id="PF00632">
    <property type="entry name" value="HECT"/>
    <property type="match status" value="1"/>
</dbReference>
<feature type="compositionally biased region" description="Polar residues" evidence="8">
    <location>
        <begin position="1265"/>
        <end position="1281"/>
    </location>
</feature>
<evidence type="ECO:0000256" key="4">
    <source>
        <dbReference type="ARBA" id="ARBA00022786"/>
    </source>
</evidence>
<feature type="repeat" description="ANK" evidence="5">
    <location>
        <begin position="417"/>
        <end position="449"/>
    </location>
</feature>
<evidence type="ECO:0000256" key="5">
    <source>
        <dbReference type="PROSITE-ProRule" id="PRU00023"/>
    </source>
</evidence>
<dbReference type="InterPro" id="IPR045322">
    <property type="entry name" value="HECTD1/TRIP12-like"/>
</dbReference>
<dbReference type="FunFam" id="3.30.2410.10:FF:000007">
    <property type="entry name" value="Putative E3 ubiquitin-protein ligase HECTD1"/>
    <property type="match status" value="1"/>
</dbReference>
<dbReference type="SMART" id="SM00119">
    <property type="entry name" value="HECTc"/>
    <property type="match status" value="1"/>
</dbReference>
<dbReference type="PANTHER" id="PTHR45670">
    <property type="entry name" value="E3 UBIQUITIN-PROTEIN LIGASE TRIP12"/>
    <property type="match status" value="1"/>
</dbReference>
<dbReference type="InterPro" id="IPR002110">
    <property type="entry name" value="Ankyrin_rpt"/>
</dbReference>
<name>A0A1D1VI29_RAMVA</name>
<dbReference type="InterPro" id="IPR008979">
    <property type="entry name" value="Galactose-bd-like_sf"/>
</dbReference>
<dbReference type="Gene3D" id="3.30.2410.10">
    <property type="entry name" value="Hect, E3 ligase catalytic domain"/>
    <property type="match status" value="1"/>
</dbReference>
<dbReference type="SUPFAM" id="SSF48371">
    <property type="entry name" value="ARM repeat"/>
    <property type="match status" value="1"/>
</dbReference>
<feature type="compositionally biased region" description="Basic residues" evidence="8">
    <location>
        <begin position="2071"/>
        <end position="2084"/>
    </location>
</feature>
<organism evidence="10 11">
    <name type="scientific">Ramazzottius varieornatus</name>
    <name type="common">Water bear</name>
    <name type="synonym">Tardigrade</name>
    <dbReference type="NCBI Taxonomy" id="947166"/>
    <lineage>
        <taxon>Eukaryota</taxon>
        <taxon>Metazoa</taxon>
        <taxon>Ecdysozoa</taxon>
        <taxon>Tardigrada</taxon>
        <taxon>Eutardigrada</taxon>
        <taxon>Parachela</taxon>
        <taxon>Hypsibioidea</taxon>
        <taxon>Ramazzottiidae</taxon>
        <taxon>Ramazzottius</taxon>
    </lineage>
</organism>
<evidence type="ECO:0000256" key="6">
    <source>
        <dbReference type="PROSITE-ProRule" id="PRU00104"/>
    </source>
</evidence>
<evidence type="ECO:0000256" key="2">
    <source>
        <dbReference type="ARBA" id="ARBA00006331"/>
    </source>
</evidence>
<dbReference type="GO" id="GO:0016607">
    <property type="term" value="C:nuclear speck"/>
    <property type="evidence" value="ECO:0007669"/>
    <property type="project" value="TreeGrafter"/>
</dbReference>
<dbReference type="InterPro" id="IPR016024">
    <property type="entry name" value="ARM-type_fold"/>
</dbReference>
<comment type="caution">
    <text evidence="10">The sequence shown here is derived from an EMBL/GenBank/DDBJ whole genome shotgun (WGS) entry which is preliminary data.</text>
</comment>
<dbReference type="PROSITE" id="PS50088">
    <property type="entry name" value="ANK_REPEAT"/>
    <property type="match status" value="2"/>
</dbReference>
<dbReference type="InterPro" id="IPR035983">
    <property type="entry name" value="Hect_E3_ubiquitin_ligase"/>
</dbReference>
<dbReference type="Pfam" id="PF12796">
    <property type="entry name" value="Ank_2"/>
    <property type="match status" value="1"/>
</dbReference>
<dbReference type="InterPro" id="IPR036770">
    <property type="entry name" value="Ankyrin_rpt-contain_sf"/>
</dbReference>
<dbReference type="SUPFAM" id="SSF49785">
    <property type="entry name" value="Galactose-binding domain-like"/>
    <property type="match status" value="1"/>
</dbReference>
<dbReference type="SUPFAM" id="SSF48403">
    <property type="entry name" value="Ankyrin repeat"/>
    <property type="match status" value="1"/>
</dbReference>
<reference evidence="10 11" key="1">
    <citation type="journal article" date="2016" name="Nat. Commun.">
        <title>Extremotolerant tardigrade genome and improved radiotolerance of human cultured cells by tardigrade-unique protein.</title>
        <authorList>
            <person name="Hashimoto T."/>
            <person name="Horikawa D.D."/>
            <person name="Saito Y."/>
            <person name="Kuwahara H."/>
            <person name="Kozuka-Hata H."/>
            <person name="Shin-I T."/>
            <person name="Minakuchi Y."/>
            <person name="Ohishi K."/>
            <person name="Motoyama A."/>
            <person name="Aizu T."/>
            <person name="Enomoto A."/>
            <person name="Kondo K."/>
            <person name="Tanaka S."/>
            <person name="Hara Y."/>
            <person name="Koshikawa S."/>
            <person name="Sagara H."/>
            <person name="Miura T."/>
            <person name="Yokobori S."/>
            <person name="Miyagawa K."/>
            <person name="Suzuki Y."/>
            <person name="Kubo T."/>
            <person name="Oyama M."/>
            <person name="Kohara Y."/>
            <person name="Fujiyama A."/>
            <person name="Arakawa K."/>
            <person name="Katayama T."/>
            <person name="Toyoda A."/>
            <person name="Kunieda T."/>
        </authorList>
    </citation>
    <scope>NUCLEOTIDE SEQUENCE [LARGE SCALE GENOMIC DNA]</scope>
    <source>
        <strain evidence="10 11">YOKOZUNA-1</strain>
    </source>
</reference>
<dbReference type="EC" id="2.3.2.26" evidence="7"/>
<dbReference type="Gene3D" id="3.90.1750.10">
    <property type="entry name" value="Hect, E3 ligase catalytic domains"/>
    <property type="match status" value="2"/>
</dbReference>
<comment type="pathway">
    <text evidence="7">Protein modification; protein ubiquitination.</text>
</comment>
<keyword evidence="5" id="KW-0040">ANK repeat</keyword>
<dbReference type="CDD" id="cd00078">
    <property type="entry name" value="HECTc"/>
    <property type="match status" value="1"/>
</dbReference>
<feature type="region of interest" description="Disordered" evidence="8">
    <location>
        <begin position="1261"/>
        <end position="1281"/>
    </location>
</feature>
<comment type="catalytic activity">
    <reaction evidence="1 7">
        <text>S-ubiquitinyl-[E2 ubiquitin-conjugating enzyme]-L-cysteine + [acceptor protein]-L-lysine = [E2 ubiquitin-conjugating enzyme]-L-cysteine + N(6)-ubiquitinyl-[acceptor protein]-L-lysine.</text>
        <dbReference type="EC" id="2.3.2.26"/>
    </reaction>
</comment>
<accession>A0A1D1VI29</accession>
<feature type="compositionally biased region" description="Acidic residues" evidence="8">
    <location>
        <begin position="1592"/>
        <end position="1603"/>
    </location>
</feature>
<evidence type="ECO:0000313" key="10">
    <source>
        <dbReference type="EMBL" id="GAU98563.1"/>
    </source>
</evidence>
<feature type="region of interest" description="Disordered" evidence="8">
    <location>
        <begin position="1350"/>
        <end position="1396"/>
    </location>
</feature>
<keyword evidence="11" id="KW-1185">Reference proteome</keyword>
<sequence length="2368" mass="262686">MAAVGDYGADPDALLEWLSSGSEEMRDMQTMALEHLCMALLMSDNVDRCFETYPPKTFIPPLCMIFLDATAPDGILEATARALTYYLDVSAECTRRIMSVEGTVRAICNRLMIASLDSQTGKDLAEQCIKVLEHISSRDVSCLSEAGALNSVLTFIETYGTSLHKDALRSAMGIVTRLCTKIEPSDESVSGIVESLTALLKHSDAQVADSALKCFSALAERFARRNGNAEILSRHGLVDVLLQRLENVPRTSMSLTRVSTSASESFSSAISVLSLLHNLVRESDAVCTTLANSRSLSKAALIVLESDDRCISELTRLMEVLLVVLLDGRHALPKSINSSGERGGFRRFENDRSNRHLIEVIRNRDFDGLVDAVENGSVDVNLVDDVGQSLLNWCAAFGTLEMVEFLCERGADVNKGQRSSSLHYAACFGRVGILKILLQYGADASLKDEDGKTALEKAQERNEEGHSEIVKLLTEPHNWTAPPPKFVRKERLVLNTASEQKGLDVSKGTELALNMLPLFIQLVSTTMSSTVRRSAAMLVQKMVTWIPVERFKVSGEDFQNAIVKMLSVLMSSEDDASFAVALDVVDLLATKFGVDFLNSMYCAGIVSQIGGKAAEEKQRLAAETGRSSPSIDVDSVRVQKFGEWYILKGSVSLCLWSDFIVIELPNSSSGWFQTFINGKVSTVRSGKESKNAEISSEGLYLDTKSTEPQSQSLKKLMETVQDLRNDETFSFMTFIGTEATRFGDWVFTCMEGRILRINNTESTSEVQIRHNLTDTVVVSKAGDNSRSLVALTKVLSGCGQEGGLTLGSTERHKEQAAKRRTQKLALQLYSKYFENARHNPRRPLGRLIDAIARLEESVVQQKQQQIQHLRGEKQWLEEFKGGVRDLIMAIGDGNILSAYEILSTDLVKVLITVFGADDMSPHDSSMRSQRIELWKSIFKVEASRSGEQPASQILVRTLVKMLEASEKLPVYVADSTVPGGGFQALTRSIVLELEMRESSTQLMDRSGKKIRVEPLVTVREMDEYLWKKLFKKWHDHERSQLNFVKRLRENDARLSFSHLNDFDDNGILHWVGTNGSTPGVEWVNPVSSGLMAITSCDSKLLPCGSVSDFVSRSPVPLYVRTADTKEPWFAIDTGLMIEPTHYTLRHGRGSGALRNWLFQASKDAVTWQTLRSHNNDNSLSAVGSTSTWQVSEILSSTPWRYFRLQMLGENSEFETCMCISGFELYGVVTGVCDDVGKAFKESPMKRFRGSGREVNVDMGRLEPPLQSSSATSRVTGSRSAIQHRVSNSTLSLPETSGFGLPFGGHVAEQAVSTGHLHRPIEAQPTGILRAMPTSNLSRFGSETGQFWQAASMTEREASEEPAPSGRLSSSRVSESNGSVSHDADLPISSTSSDFASTSQLTHDLSSLQSEQSTPVGSTLSLSESVDYNTAALNQLSLSAPNLASHSNSSGSEPSSRFSHLRLLGRGLRTAFSNLQSSRPEPTLMVPEESESSSSLSGAQSFPTLTQQEVLLDPLRFAPNSRTRAFLAALRSIATDDTPSSSSNNVHLDLREALDLTFRDDDAEGRESDAFVTLADFAYRTLQGSRASRDSEMTEEGSSEDEPQEQNRHKSAVWNEDYVLKRQFSSLIPNFDPRPGRNNVSQTTEIDVETPARSELSNLFENSKRKDELKVSLSLRMSGTSQGEVYPLSPDENLLSLMQRLWVACDVDPKQARSRKNWDSAISLVYGDKNLLSTSESRSSNSSASVVYPSCNPSNPEVVADILHLLRNLVDIASPPKMDCPVASGNDSPTSCFVADPTDFHSAKIASKMLTHLNNYAAVAADPTALPPWCDSLMVDYPFILPYETRRSCFASTAFGCERTIVWLQNLREQQQEGSRSGRLEALLHNFRLGRLLHLRIRKISRHHILDSAMAALFRHAHSKSVLEVEFESEEGTGLGPTLEFFSLIAAELQRKDLAMWICDDQQIPSRTDMVDLGSGWKFPGFYVSSAGGLFPAPYPPEHPGLAQLKNLYRLLGICVGKALIDDRLLDLPLSPSFFKMICTDGRRTVLDGSHHSLSAAASDPLFTSVMDNSSKKNRRQQRRNKKTSLRAIYRPSTAPWFGVLGLDHLEQIDPHRGRFIRGLLSLIKKRQLITDDLMLNEDQKREKLRTLSFEFANGNRTEFIRLDDLGLTFEFNPASKVFNYLSCDLIAEGDTIPVTIENVDLYVDLTLDFCFNSGIRVQMDAFREGLEQVLPLEKLRLFTPEELRTHVSGDQAPTWTRSDIMQFTEPKLGYTQDSPTFKRFVNVLVNLTPDERKAFVYFVTGSSSLPPGGLANLFPRLTVVKKISNTENEGYPSVNTCVHFLKLPEYSSEQILYERLMAATRERGFYYN</sequence>
<dbReference type="Gene3D" id="1.25.10.10">
    <property type="entry name" value="Leucine-rich Repeat Variant"/>
    <property type="match status" value="1"/>
</dbReference>
<keyword evidence="3 7" id="KW-0808">Transferase</keyword>
<feature type="active site" description="Glycyl thioester intermediate" evidence="6">
    <location>
        <position position="2337"/>
    </location>
</feature>
<proteinExistence type="inferred from homology"/>
<comment type="function">
    <text evidence="7">E3 ubiquitin-protein ligase which accepts ubiquitin from an E2 ubiquitin-conjugating enzyme in the form of a thioester and then directly transfers the ubiquitin to targeted substrates.</text>
</comment>
<dbReference type="GO" id="GO:0070534">
    <property type="term" value="P:protein K63-linked ubiquitination"/>
    <property type="evidence" value="ECO:0007669"/>
    <property type="project" value="TreeGrafter"/>
</dbReference>
<dbReference type="STRING" id="947166.A0A1D1VI29"/>
<dbReference type="SMART" id="SM00248">
    <property type="entry name" value="ANK"/>
    <property type="match status" value="2"/>
</dbReference>
<evidence type="ECO:0000259" key="9">
    <source>
        <dbReference type="PROSITE" id="PS50237"/>
    </source>
</evidence>
<protein>
    <recommendedName>
        <fullName evidence="7">E3 ubiquitin-protein ligase</fullName>
        <ecNumber evidence="7">2.3.2.26</ecNumber>
    </recommendedName>
</protein>
<feature type="region of interest" description="Disordered" evidence="8">
    <location>
        <begin position="1584"/>
        <end position="1611"/>
    </location>
</feature>
<evidence type="ECO:0000313" key="11">
    <source>
        <dbReference type="Proteomes" id="UP000186922"/>
    </source>
</evidence>
<feature type="compositionally biased region" description="Low complexity" evidence="8">
    <location>
        <begin position="1364"/>
        <end position="1380"/>
    </location>
</feature>
<dbReference type="GO" id="GO:0043161">
    <property type="term" value="P:proteasome-mediated ubiquitin-dependent protein catabolic process"/>
    <property type="evidence" value="ECO:0007669"/>
    <property type="project" value="TreeGrafter"/>
</dbReference>
<dbReference type="EMBL" id="BDGG01000004">
    <property type="protein sequence ID" value="GAU98563.1"/>
    <property type="molecule type" value="Genomic_DNA"/>
</dbReference>
<gene>
    <name evidence="10" type="primary">RvY_09692-1</name>
    <name evidence="10" type="synonym">RvY_09692.1</name>
    <name evidence="10" type="ORF">RvY_09692</name>
</gene>
<feature type="repeat" description="ANK" evidence="5">
    <location>
        <begin position="386"/>
        <end position="418"/>
    </location>
</feature>